<dbReference type="EC" id="3.2.1.22" evidence="3 6"/>
<dbReference type="PANTHER" id="PTHR43053:SF3">
    <property type="entry name" value="ALPHA-GALACTOSIDASE C-RELATED"/>
    <property type="match status" value="1"/>
</dbReference>
<dbReference type="Gene3D" id="2.60.40.1180">
    <property type="entry name" value="Golgi alpha-mannosidase II"/>
    <property type="match status" value="1"/>
</dbReference>
<dbReference type="CDD" id="cd14791">
    <property type="entry name" value="GH36"/>
    <property type="match status" value="1"/>
</dbReference>
<dbReference type="Gene3D" id="3.20.20.70">
    <property type="entry name" value="Aldolase class I"/>
    <property type="match status" value="1"/>
</dbReference>
<evidence type="ECO:0000259" key="7">
    <source>
        <dbReference type="Pfam" id="PF16874"/>
    </source>
</evidence>
<organism evidence="9 10">
    <name type="scientific">Peribacillus deserti</name>
    <dbReference type="NCBI Taxonomy" id="673318"/>
    <lineage>
        <taxon>Bacteria</taxon>
        <taxon>Bacillati</taxon>
        <taxon>Bacillota</taxon>
        <taxon>Bacilli</taxon>
        <taxon>Bacillales</taxon>
        <taxon>Bacillaceae</taxon>
        <taxon>Peribacillus</taxon>
    </lineage>
</organism>
<sequence>MGIRVRKDNRVFSLDGKNSSYLLCIDKQGHLLHLYWGGRISNLEDFDLPFVKGISTFEAKEDIMAEEFTPWGQLRFKEPSLKAGFLDGTRDLDLVFDGYREEGEVLSISLTDSFYQVKIQIVYQVFAEFDVIKRYVILNNLDDHEIRIQSFYSGEWNFLGSDFYFTNVQGTWANEGNRFRQKILPGKNVIESRRGITAHNHSPYFMLDRDAKEHSGEVYFGILAHSGNFKLTIEQKPYDQTRLLLGMNGFDTEISVSPEASFETPPVYFGYTVAGFNGASNSLNQLGLHLLPEKHRETVRPVLYNSWEAARFNVTCDNQAVLAEKAAQLGVELFVVDDGWFKNRNNSSAGLGDWYPDESKFPEGLDPLIKKVKSLDMKFGLWLEPEMVNPDSYLYRMHPDWVYGFENRKHSLSRKQLILNITKQEVRNYLFFVIDQLLTKHDISFIKWDMNRPFSEPGALNLPKENQQEIWMLHNRHVLALIKELRDKHPHVLWEGCASGGGRVNFEALQYFDQFWPSDNTDALDRLSIQHGYSLAYPIKTMVSWVTDSPNMYTKREIPLKFRCHAAMMGAMGIGCNLNKLTAEDSEILSQNIAFYKKVRTIIQEGCFYRLSSITESGYHAVQYTKDQRSVIFAFKRGVSRHKKNFQLKLKGFKPETRYCISLQGKVAAIKSGDYLMNAGISLHLEGEYDSCVFEIFPKMGELYKNKKSKINLF</sequence>
<comment type="catalytic activity">
    <reaction evidence="1 6">
        <text>Hydrolysis of terminal, non-reducing alpha-D-galactose residues in alpha-D-galactosides, including galactose oligosaccharides, galactomannans and galactolipids.</text>
        <dbReference type="EC" id="3.2.1.22"/>
    </reaction>
</comment>
<dbReference type="RefSeq" id="WP_204544929.1">
    <property type="nucleotide sequence ID" value="NZ_JAFBFI010000016.1"/>
</dbReference>
<dbReference type="PROSITE" id="PS00512">
    <property type="entry name" value="ALPHA_GALACTOSIDASE"/>
    <property type="match status" value="1"/>
</dbReference>
<evidence type="ECO:0000256" key="6">
    <source>
        <dbReference type="PIRNR" id="PIRNR005536"/>
    </source>
</evidence>
<evidence type="ECO:0000256" key="1">
    <source>
        <dbReference type="ARBA" id="ARBA00001255"/>
    </source>
</evidence>
<dbReference type="Gene3D" id="2.70.98.60">
    <property type="entry name" value="alpha-galactosidase from lactobacil brevis"/>
    <property type="match status" value="1"/>
</dbReference>
<protein>
    <recommendedName>
        <fullName evidence="3 6">Alpha-galactosidase</fullName>
        <ecNumber evidence="3 6">3.2.1.22</ecNumber>
    </recommendedName>
</protein>
<dbReference type="SUPFAM" id="SSF51445">
    <property type="entry name" value="(Trans)glycosidases"/>
    <property type="match status" value="1"/>
</dbReference>
<reference evidence="9 10" key="1">
    <citation type="submission" date="2021-01" db="EMBL/GenBank/DDBJ databases">
        <title>Genomic Encyclopedia of Type Strains, Phase IV (KMG-IV): sequencing the most valuable type-strain genomes for metagenomic binning, comparative biology and taxonomic classification.</title>
        <authorList>
            <person name="Goeker M."/>
        </authorList>
    </citation>
    <scope>NUCLEOTIDE SEQUENCE [LARGE SCALE GENOMIC DNA]</scope>
    <source>
        <strain evidence="9 10">DSM 105482</strain>
    </source>
</reference>
<comment type="similarity">
    <text evidence="2">Belongs to the glycosyl hydrolase 36 family.</text>
</comment>
<dbReference type="InterPro" id="IPR031704">
    <property type="entry name" value="Glyco_hydro_36_N"/>
</dbReference>
<evidence type="ECO:0000313" key="9">
    <source>
        <dbReference type="EMBL" id="MBM7693848.1"/>
    </source>
</evidence>
<dbReference type="InterPro" id="IPR000111">
    <property type="entry name" value="Glyco_hydro_27/36_CS"/>
</dbReference>
<comment type="caution">
    <text evidence="9">The sequence shown here is derived from an EMBL/GenBank/DDBJ whole genome shotgun (WGS) entry which is preliminary data.</text>
</comment>
<dbReference type="InterPro" id="IPR002252">
    <property type="entry name" value="Glyco_hydro_36"/>
</dbReference>
<dbReference type="InterPro" id="IPR050985">
    <property type="entry name" value="Alpha-glycosidase_related"/>
</dbReference>
<feature type="domain" description="Glycosyl hydrolase family 36 N-terminal" evidence="8">
    <location>
        <begin position="29"/>
        <end position="254"/>
    </location>
</feature>
<evidence type="ECO:0000256" key="3">
    <source>
        <dbReference type="ARBA" id="ARBA00012755"/>
    </source>
</evidence>
<dbReference type="InterPro" id="IPR013780">
    <property type="entry name" value="Glyco_hydro_b"/>
</dbReference>
<dbReference type="InterPro" id="IPR031705">
    <property type="entry name" value="Glyco_hydro_36_C"/>
</dbReference>
<gene>
    <name evidence="9" type="ORF">JOC77_003292</name>
</gene>
<dbReference type="EMBL" id="JAFBFI010000016">
    <property type="protein sequence ID" value="MBM7693848.1"/>
    <property type="molecule type" value="Genomic_DNA"/>
</dbReference>
<dbReference type="InterPro" id="IPR017853">
    <property type="entry name" value="GH"/>
</dbReference>
<proteinExistence type="inferred from homology"/>
<dbReference type="PANTHER" id="PTHR43053">
    <property type="entry name" value="GLYCOSIDASE FAMILY 31"/>
    <property type="match status" value="1"/>
</dbReference>
<dbReference type="Pfam" id="PF16875">
    <property type="entry name" value="Glyco_hydro_36N"/>
    <property type="match status" value="1"/>
</dbReference>
<dbReference type="GO" id="GO:0004557">
    <property type="term" value="F:alpha-galactosidase activity"/>
    <property type="evidence" value="ECO:0007669"/>
    <property type="project" value="UniProtKB-EC"/>
</dbReference>
<name>A0ABS2QMZ7_9BACI</name>
<accession>A0ABS2QMZ7</accession>
<dbReference type="Proteomes" id="UP000823486">
    <property type="component" value="Unassembled WGS sequence"/>
</dbReference>
<dbReference type="PIRSF" id="PIRSF005536">
    <property type="entry name" value="Agal"/>
    <property type="match status" value="1"/>
</dbReference>
<evidence type="ECO:0000256" key="2">
    <source>
        <dbReference type="ARBA" id="ARBA00006202"/>
    </source>
</evidence>
<dbReference type="InterPro" id="IPR013785">
    <property type="entry name" value="Aldolase_TIM"/>
</dbReference>
<dbReference type="PRINTS" id="PR00743">
    <property type="entry name" value="GLHYDRLASE36"/>
</dbReference>
<dbReference type="Pfam" id="PF16874">
    <property type="entry name" value="Glyco_hydro_36C"/>
    <property type="match status" value="1"/>
</dbReference>
<feature type="domain" description="Glycosyl hydrolase family 36 C-terminal" evidence="7">
    <location>
        <begin position="621"/>
        <end position="695"/>
    </location>
</feature>
<evidence type="ECO:0000256" key="5">
    <source>
        <dbReference type="ARBA" id="ARBA00023295"/>
    </source>
</evidence>
<evidence type="ECO:0000256" key="4">
    <source>
        <dbReference type="ARBA" id="ARBA00022801"/>
    </source>
</evidence>
<evidence type="ECO:0000313" key="10">
    <source>
        <dbReference type="Proteomes" id="UP000823486"/>
    </source>
</evidence>
<dbReference type="Pfam" id="PF02065">
    <property type="entry name" value="Melibiase"/>
    <property type="match status" value="1"/>
</dbReference>
<keyword evidence="5 6" id="KW-0326">Glycosidase</keyword>
<keyword evidence="4 6" id="KW-0378">Hydrolase</keyword>
<dbReference type="InterPro" id="IPR038417">
    <property type="entry name" value="Alpga-gal_N_sf"/>
</dbReference>
<keyword evidence="10" id="KW-1185">Reference proteome</keyword>
<evidence type="ECO:0000259" key="8">
    <source>
        <dbReference type="Pfam" id="PF16875"/>
    </source>
</evidence>